<keyword evidence="8" id="KW-1185">Reference proteome</keyword>
<keyword evidence="3 4" id="KW-0539">Nucleus</keyword>
<proteinExistence type="predicted"/>
<dbReference type="GO" id="GO:0000978">
    <property type="term" value="F:RNA polymerase II cis-regulatory region sequence-specific DNA binding"/>
    <property type="evidence" value="ECO:0007669"/>
    <property type="project" value="TreeGrafter"/>
</dbReference>
<feature type="region of interest" description="Disordered" evidence="5">
    <location>
        <begin position="66"/>
        <end position="87"/>
    </location>
</feature>
<name>A0AB34IDM4_PRYPA</name>
<feature type="compositionally biased region" description="Basic and acidic residues" evidence="5">
    <location>
        <begin position="70"/>
        <end position="87"/>
    </location>
</feature>
<comment type="subcellular location">
    <subcellularLocation>
        <location evidence="3 4">Nucleus</location>
    </subcellularLocation>
</comment>
<dbReference type="SUPFAM" id="SSF55785">
    <property type="entry name" value="PYP-like sensor domain (PAS domain)"/>
    <property type="match status" value="1"/>
</dbReference>
<dbReference type="PROSITE" id="PS50071">
    <property type="entry name" value="HOMEOBOX_2"/>
    <property type="match status" value="1"/>
</dbReference>
<dbReference type="InterPro" id="IPR001356">
    <property type="entry name" value="HD"/>
</dbReference>
<evidence type="ECO:0000256" key="5">
    <source>
        <dbReference type="SAM" id="MobiDB-lite"/>
    </source>
</evidence>
<dbReference type="GO" id="GO:0005634">
    <property type="term" value="C:nucleus"/>
    <property type="evidence" value="ECO:0007669"/>
    <property type="project" value="UniProtKB-SubCell"/>
</dbReference>
<sequence>MTHPTRLRLMGLGAERRSHRFSAAATARLEEEYARNPIPSRETRCLLARELGVSLRQVQVWLQNKRQRTKAREASKPQDPQLKHDGDASIVRSIPYAEAELPPNGLNMEIFVASYPPFPVLWASMDWLNFCGFNASEISGATLKILQGKRTDKEAAAQLVASSMERCCGEVSLINYTKHGTPFRHTVCVEPLVNSYGQLRVFVARSKDIQLLSSDHIDDASCEE</sequence>
<feature type="domain" description="Homeobox" evidence="6">
    <location>
        <begin position="12"/>
        <end position="72"/>
    </location>
</feature>
<evidence type="ECO:0000259" key="6">
    <source>
        <dbReference type="PROSITE" id="PS50071"/>
    </source>
</evidence>
<evidence type="ECO:0000313" key="7">
    <source>
        <dbReference type="EMBL" id="KAL1495891.1"/>
    </source>
</evidence>
<keyword evidence="2 3" id="KW-0371">Homeobox</keyword>
<keyword evidence="1 3" id="KW-0238">DNA-binding</keyword>
<dbReference type="GO" id="GO:0006357">
    <property type="term" value="P:regulation of transcription by RNA polymerase II"/>
    <property type="evidence" value="ECO:0007669"/>
    <property type="project" value="TreeGrafter"/>
</dbReference>
<evidence type="ECO:0000256" key="3">
    <source>
        <dbReference type="PROSITE-ProRule" id="PRU00108"/>
    </source>
</evidence>
<dbReference type="PANTHER" id="PTHR24324">
    <property type="entry name" value="HOMEOBOX PROTEIN HHEX"/>
    <property type="match status" value="1"/>
</dbReference>
<dbReference type="SUPFAM" id="SSF46689">
    <property type="entry name" value="Homeodomain-like"/>
    <property type="match status" value="1"/>
</dbReference>
<dbReference type="Proteomes" id="UP001515480">
    <property type="component" value="Unassembled WGS sequence"/>
</dbReference>
<comment type="caution">
    <text evidence="7">The sequence shown here is derived from an EMBL/GenBank/DDBJ whole genome shotgun (WGS) entry which is preliminary data.</text>
</comment>
<dbReference type="InterPro" id="IPR009057">
    <property type="entry name" value="Homeodomain-like_sf"/>
</dbReference>
<feature type="DNA-binding region" description="Homeobox" evidence="3">
    <location>
        <begin position="14"/>
        <end position="73"/>
    </location>
</feature>
<dbReference type="CDD" id="cd00086">
    <property type="entry name" value="homeodomain"/>
    <property type="match status" value="1"/>
</dbReference>
<dbReference type="InterPro" id="IPR051000">
    <property type="entry name" value="Homeobox_DNA-bind_prot"/>
</dbReference>
<evidence type="ECO:0000256" key="4">
    <source>
        <dbReference type="RuleBase" id="RU000682"/>
    </source>
</evidence>
<dbReference type="SMART" id="SM00389">
    <property type="entry name" value="HOX"/>
    <property type="match status" value="1"/>
</dbReference>
<dbReference type="PANTHER" id="PTHR24324:SF9">
    <property type="entry name" value="HOMEOBOX DOMAIN-CONTAINING PROTEIN"/>
    <property type="match status" value="1"/>
</dbReference>
<dbReference type="Gene3D" id="1.10.10.60">
    <property type="entry name" value="Homeodomain-like"/>
    <property type="match status" value="1"/>
</dbReference>
<accession>A0AB34IDM4</accession>
<evidence type="ECO:0000256" key="2">
    <source>
        <dbReference type="ARBA" id="ARBA00023155"/>
    </source>
</evidence>
<gene>
    <name evidence="7" type="ORF">AB1Y20_014535</name>
</gene>
<dbReference type="Gene3D" id="3.30.450.20">
    <property type="entry name" value="PAS domain"/>
    <property type="match status" value="1"/>
</dbReference>
<evidence type="ECO:0000256" key="1">
    <source>
        <dbReference type="ARBA" id="ARBA00023125"/>
    </source>
</evidence>
<reference evidence="7 8" key="1">
    <citation type="journal article" date="2024" name="Science">
        <title>Giant polyketide synthase enzymes in the biosynthesis of giant marine polyether toxins.</title>
        <authorList>
            <person name="Fallon T.R."/>
            <person name="Shende V.V."/>
            <person name="Wierzbicki I.H."/>
            <person name="Pendleton A.L."/>
            <person name="Watervoot N.F."/>
            <person name="Auber R.P."/>
            <person name="Gonzalez D.J."/>
            <person name="Wisecaver J.H."/>
            <person name="Moore B.S."/>
        </authorList>
    </citation>
    <scope>NUCLEOTIDE SEQUENCE [LARGE SCALE GENOMIC DNA]</scope>
    <source>
        <strain evidence="7 8">12B1</strain>
    </source>
</reference>
<dbReference type="AlphaFoldDB" id="A0AB34IDM4"/>
<dbReference type="InterPro" id="IPR035965">
    <property type="entry name" value="PAS-like_dom_sf"/>
</dbReference>
<organism evidence="7 8">
    <name type="scientific">Prymnesium parvum</name>
    <name type="common">Toxic golden alga</name>
    <dbReference type="NCBI Taxonomy" id="97485"/>
    <lineage>
        <taxon>Eukaryota</taxon>
        <taxon>Haptista</taxon>
        <taxon>Haptophyta</taxon>
        <taxon>Prymnesiophyceae</taxon>
        <taxon>Prymnesiales</taxon>
        <taxon>Prymnesiaceae</taxon>
        <taxon>Prymnesium</taxon>
    </lineage>
</organism>
<dbReference type="Pfam" id="PF00046">
    <property type="entry name" value="Homeodomain"/>
    <property type="match status" value="1"/>
</dbReference>
<dbReference type="EMBL" id="JBGBPQ010000030">
    <property type="protein sequence ID" value="KAL1495891.1"/>
    <property type="molecule type" value="Genomic_DNA"/>
</dbReference>
<evidence type="ECO:0000313" key="8">
    <source>
        <dbReference type="Proteomes" id="UP001515480"/>
    </source>
</evidence>
<dbReference type="GO" id="GO:0030154">
    <property type="term" value="P:cell differentiation"/>
    <property type="evidence" value="ECO:0007669"/>
    <property type="project" value="TreeGrafter"/>
</dbReference>
<protein>
    <recommendedName>
        <fullName evidence="6">Homeobox domain-containing protein</fullName>
    </recommendedName>
</protein>